<dbReference type="PANTHER" id="PTHR30146:SF109">
    <property type="entry name" value="HTH-TYPE TRANSCRIPTIONAL REGULATOR GALS"/>
    <property type="match status" value="1"/>
</dbReference>
<dbReference type="PROSITE" id="PS50932">
    <property type="entry name" value="HTH_LACI_2"/>
    <property type="match status" value="1"/>
</dbReference>
<keyword evidence="3" id="KW-0804">Transcription</keyword>
<dbReference type="InterPro" id="IPR046335">
    <property type="entry name" value="LacI/GalR-like_sensor"/>
</dbReference>
<dbReference type="CDD" id="cd06267">
    <property type="entry name" value="PBP1_LacI_sugar_binding-like"/>
    <property type="match status" value="1"/>
</dbReference>
<dbReference type="PANTHER" id="PTHR30146">
    <property type="entry name" value="LACI-RELATED TRANSCRIPTIONAL REPRESSOR"/>
    <property type="match status" value="1"/>
</dbReference>
<sequence>MSSEGAARDGKVTIRTVAEDAGVSVAAVSKVLRNAYGVSDAMREKVQESIARLGYRPSTAARGMRGRTFSIGVLLVEMRNPFLPSLMDGAKEVLREASYQAFISVGEARAAIERSLIDSMIDLQMDGVILVAPRLSGELLARYAKQIPMVVIGHHEPGAEAFDTVNSDDRTGARMAVESLIAGGREDIQMASLPRKNGEFDVYVERERGYYEAMEAAGLGDRAKVWPLREQPERPGPALTGLLDLDPLPEGIFCWSDIHAVRLLNEAKMRGIDVPGRLGIVGYDNTPAAGLPLVGLTSVDQRGEEIGRLAADVLLSRIGGRQVPEHILVTPKLVTRGSS</sequence>
<organism evidence="5 6">
    <name type="scientific">Histidinibacterium aquaticum</name>
    <dbReference type="NCBI Taxonomy" id="2613962"/>
    <lineage>
        <taxon>Bacteria</taxon>
        <taxon>Pseudomonadati</taxon>
        <taxon>Pseudomonadota</taxon>
        <taxon>Alphaproteobacteria</taxon>
        <taxon>Rhodobacterales</taxon>
        <taxon>Paracoccaceae</taxon>
        <taxon>Histidinibacterium</taxon>
    </lineage>
</organism>
<feature type="domain" description="HTH lacI-type" evidence="4">
    <location>
        <begin position="12"/>
        <end position="66"/>
    </location>
</feature>
<dbReference type="Pfam" id="PF00356">
    <property type="entry name" value="LacI"/>
    <property type="match status" value="1"/>
</dbReference>
<reference evidence="5 6" key="1">
    <citation type="submission" date="2019-09" db="EMBL/GenBank/DDBJ databases">
        <authorList>
            <person name="Park J.-S."/>
            <person name="Choi H.-J."/>
        </authorList>
    </citation>
    <scope>NUCLEOTIDE SEQUENCE [LARGE SCALE GENOMIC DNA]</scope>
    <source>
        <strain evidence="5 6">176SS1-4</strain>
    </source>
</reference>
<dbReference type="CDD" id="cd01392">
    <property type="entry name" value="HTH_LacI"/>
    <property type="match status" value="1"/>
</dbReference>
<evidence type="ECO:0000256" key="2">
    <source>
        <dbReference type="ARBA" id="ARBA00023125"/>
    </source>
</evidence>
<keyword evidence="1" id="KW-0805">Transcription regulation</keyword>
<dbReference type="SUPFAM" id="SSF53822">
    <property type="entry name" value="Periplasmic binding protein-like I"/>
    <property type="match status" value="1"/>
</dbReference>
<evidence type="ECO:0000313" key="5">
    <source>
        <dbReference type="EMBL" id="KAA9008867.1"/>
    </source>
</evidence>
<dbReference type="Gene3D" id="3.40.50.2300">
    <property type="match status" value="2"/>
</dbReference>
<protein>
    <submittedName>
        <fullName evidence="5">LacI family transcriptional regulator</fullName>
    </submittedName>
</protein>
<dbReference type="InterPro" id="IPR028082">
    <property type="entry name" value="Peripla_BP_I"/>
</dbReference>
<dbReference type="Gene3D" id="1.10.260.40">
    <property type="entry name" value="lambda repressor-like DNA-binding domains"/>
    <property type="match status" value="1"/>
</dbReference>
<evidence type="ECO:0000256" key="3">
    <source>
        <dbReference type="ARBA" id="ARBA00023163"/>
    </source>
</evidence>
<dbReference type="GO" id="GO:0000976">
    <property type="term" value="F:transcription cis-regulatory region binding"/>
    <property type="evidence" value="ECO:0007669"/>
    <property type="project" value="TreeGrafter"/>
</dbReference>
<dbReference type="RefSeq" id="WP_150444400.1">
    <property type="nucleotide sequence ID" value="NZ_VYQE01000002.1"/>
</dbReference>
<evidence type="ECO:0000259" key="4">
    <source>
        <dbReference type="PROSITE" id="PS50932"/>
    </source>
</evidence>
<proteinExistence type="predicted"/>
<evidence type="ECO:0000313" key="6">
    <source>
        <dbReference type="Proteomes" id="UP000326554"/>
    </source>
</evidence>
<keyword evidence="6" id="KW-1185">Reference proteome</keyword>
<accession>A0A5J5GLG6</accession>
<dbReference type="InterPro" id="IPR000843">
    <property type="entry name" value="HTH_LacI"/>
</dbReference>
<gene>
    <name evidence="5" type="ORF">F3S47_06285</name>
</gene>
<dbReference type="SUPFAM" id="SSF47413">
    <property type="entry name" value="lambda repressor-like DNA-binding domains"/>
    <property type="match status" value="1"/>
</dbReference>
<dbReference type="Proteomes" id="UP000326554">
    <property type="component" value="Unassembled WGS sequence"/>
</dbReference>
<dbReference type="InterPro" id="IPR010982">
    <property type="entry name" value="Lambda_DNA-bd_dom_sf"/>
</dbReference>
<dbReference type="EMBL" id="VYQE01000002">
    <property type="protein sequence ID" value="KAA9008867.1"/>
    <property type="molecule type" value="Genomic_DNA"/>
</dbReference>
<keyword evidence="2" id="KW-0238">DNA-binding</keyword>
<evidence type="ECO:0000256" key="1">
    <source>
        <dbReference type="ARBA" id="ARBA00023015"/>
    </source>
</evidence>
<dbReference type="GO" id="GO:0003700">
    <property type="term" value="F:DNA-binding transcription factor activity"/>
    <property type="evidence" value="ECO:0007669"/>
    <property type="project" value="TreeGrafter"/>
</dbReference>
<dbReference type="Pfam" id="PF13377">
    <property type="entry name" value="Peripla_BP_3"/>
    <property type="match status" value="1"/>
</dbReference>
<dbReference type="AlphaFoldDB" id="A0A5J5GLG6"/>
<comment type="caution">
    <text evidence="5">The sequence shown here is derived from an EMBL/GenBank/DDBJ whole genome shotgun (WGS) entry which is preliminary data.</text>
</comment>
<dbReference type="SMART" id="SM00354">
    <property type="entry name" value="HTH_LACI"/>
    <property type="match status" value="1"/>
</dbReference>
<name>A0A5J5GLG6_9RHOB</name>